<comment type="subcellular location">
    <subcellularLocation>
        <location evidence="1">Membrane</location>
        <topology evidence="1">Single-pass membrane protein</topology>
    </subcellularLocation>
</comment>
<dbReference type="GO" id="GO:0005737">
    <property type="term" value="C:cytoplasm"/>
    <property type="evidence" value="ECO:0007669"/>
    <property type="project" value="TreeGrafter"/>
</dbReference>
<accession>A3V644</accession>
<dbReference type="GO" id="GO:0016757">
    <property type="term" value="F:glycosyltransferase activity"/>
    <property type="evidence" value="ECO:0007669"/>
    <property type="project" value="TreeGrafter"/>
</dbReference>
<keyword evidence="3" id="KW-0472">Membrane</keyword>
<keyword evidence="3" id="KW-1133">Transmembrane helix</keyword>
<evidence type="ECO:0000313" key="4">
    <source>
        <dbReference type="EMBL" id="EAQ06368.1"/>
    </source>
</evidence>
<dbReference type="AlphaFoldDB" id="A3V644"/>
<evidence type="ECO:0000256" key="3">
    <source>
        <dbReference type="ARBA" id="ARBA00022989"/>
    </source>
</evidence>
<reference evidence="4 5" key="1">
    <citation type="submission" date="2006-01" db="EMBL/GenBank/DDBJ databases">
        <authorList>
            <person name="Hagstrom A."/>
            <person name="Ferriera S."/>
            <person name="Johnson J."/>
            <person name="Kravitz S."/>
            <person name="Halpern A."/>
            <person name="Remington K."/>
            <person name="Beeson K."/>
            <person name="Tran B."/>
            <person name="Rogers Y.-H."/>
            <person name="Friedman R."/>
            <person name="Venter J.C."/>
        </authorList>
    </citation>
    <scope>NUCLEOTIDE SEQUENCE [LARGE SCALE GENOMIC DNA]</scope>
    <source>
        <strain evidence="4 5">SKA53</strain>
    </source>
</reference>
<dbReference type="PANTHER" id="PTHR21461:SF69">
    <property type="entry name" value="GLYCOSYLTRANSFERASE FAMILY 92 PROTEIN"/>
    <property type="match status" value="1"/>
</dbReference>
<sequence length="628" mass="70837">MRLIVSTMKDEGPFILEWIAHYLALGFDHFIINSNDCSDGTDLILQRLQDMGIVTHIANQGPWEGGPQRAAYDNAMAHPKYAEAEWVLVCDADEFLDIKVGDGTLDALFAAAPKATAFTFIWQLFGHNNIVTFHDRLITTQFTRCAAPQQIHPMQSRAIKTLFCNNGQYRLISTHRPKGILPRRVKHAYWVDGNGDRLTGFEHQGWAFLGTGHGYGDRLARMNHYAVRSLESYMMKRLRGDVNTTSFHGKMEESGETYWRLHCWNTVENQSLAQRSAAISAGMDRLKSDALLHKLHQQSVNYHQNRIASLRSTPQFTAFVEKYSDFMGDRPHLLKDNVLTDLNKAYDTQTFDVTTLLSDFQITRYKEMRTRRVVRKWPWFAGMDALETSTDPEIFNRIGTSGPMPRMTAGALPALPEALTQGITAAVSAHHAKAPHQPVTARFLAQASALKCKSWLLIGGRDRALIDDILTRNEVESLIVIDPWGLRDSHLAPGSVVPDADRLALDHAFFQTIVIYADAIKSGRLRFVRSTPASALKLIEDRSLDVVMIAGTKPADRALRLMERAAHKLRKNGRLLFNGYRVRTKKGREMIGAIHKFVAASPGRRRFLAAHGHHVAVELLPVLRKRDY</sequence>
<evidence type="ECO:0000256" key="2">
    <source>
        <dbReference type="ARBA" id="ARBA00022692"/>
    </source>
</evidence>
<protein>
    <submittedName>
        <fullName evidence="4">Glycosyltransferase, group 2 family protein</fullName>
    </submittedName>
</protein>
<keyword evidence="2" id="KW-0812">Transmembrane</keyword>
<dbReference type="PANTHER" id="PTHR21461">
    <property type="entry name" value="GLYCOSYLTRANSFERASE FAMILY 92 PROTEIN"/>
    <property type="match status" value="1"/>
</dbReference>
<keyword evidence="4" id="KW-0808">Transferase</keyword>
<gene>
    <name evidence="4" type="ORF">SKA53_04753</name>
</gene>
<dbReference type="Proteomes" id="UP000004507">
    <property type="component" value="Unassembled WGS sequence"/>
</dbReference>
<dbReference type="STRING" id="314232.SKA53_04753"/>
<dbReference type="CDD" id="cd00761">
    <property type="entry name" value="Glyco_tranf_GTA_type"/>
    <property type="match status" value="1"/>
</dbReference>
<dbReference type="eggNOG" id="COG0463">
    <property type="taxonomic scope" value="Bacteria"/>
</dbReference>
<comment type="caution">
    <text evidence="4">The sequence shown here is derived from an EMBL/GenBank/DDBJ whole genome shotgun (WGS) entry which is preliminary data.</text>
</comment>
<organism evidence="4 5">
    <name type="scientific">Yoonia vestfoldensis SKA53</name>
    <dbReference type="NCBI Taxonomy" id="314232"/>
    <lineage>
        <taxon>Bacteria</taxon>
        <taxon>Pseudomonadati</taxon>
        <taxon>Pseudomonadota</taxon>
        <taxon>Alphaproteobacteria</taxon>
        <taxon>Rhodobacterales</taxon>
        <taxon>Paracoccaceae</taxon>
        <taxon>Yoonia</taxon>
    </lineage>
</organism>
<dbReference type="InterPro" id="IPR029044">
    <property type="entry name" value="Nucleotide-diphossugar_trans"/>
</dbReference>
<name>A3V644_9RHOB</name>
<dbReference type="EMBL" id="AAMS01000005">
    <property type="protein sequence ID" value="EAQ06368.1"/>
    <property type="molecule type" value="Genomic_DNA"/>
</dbReference>
<dbReference type="GO" id="GO:0016020">
    <property type="term" value="C:membrane"/>
    <property type="evidence" value="ECO:0007669"/>
    <property type="project" value="UniProtKB-SubCell"/>
</dbReference>
<dbReference type="Pfam" id="PF13704">
    <property type="entry name" value="Glyco_tranf_2_4"/>
    <property type="match status" value="1"/>
</dbReference>
<dbReference type="HOGENOM" id="CLU_435335_0_0_5"/>
<dbReference type="RefSeq" id="WP_007204906.1">
    <property type="nucleotide sequence ID" value="NZ_CH672414.1"/>
</dbReference>
<evidence type="ECO:0000313" key="5">
    <source>
        <dbReference type="Proteomes" id="UP000004507"/>
    </source>
</evidence>
<dbReference type="OrthoDB" id="4964299at2"/>
<evidence type="ECO:0000256" key="1">
    <source>
        <dbReference type="ARBA" id="ARBA00004167"/>
    </source>
</evidence>
<keyword evidence="5" id="KW-1185">Reference proteome</keyword>
<dbReference type="SUPFAM" id="SSF53448">
    <property type="entry name" value="Nucleotide-diphospho-sugar transferases"/>
    <property type="match status" value="1"/>
</dbReference>
<proteinExistence type="predicted"/>